<proteinExistence type="predicted"/>
<keyword evidence="3" id="KW-0997">Cell inner membrane</keyword>
<dbReference type="InterPro" id="IPR000917">
    <property type="entry name" value="Sulfatase_N"/>
</dbReference>
<evidence type="ECO:0000313" key="11">
    <source>
        <dbReference type="EMBL" id="SFV67412.1"/>
    </source>
</evidence>
<dbReference type="EMBL" id="FPHK01000104">
    <property type="protein sequence ID" value="SFV67412.1"/>
    <property type="molecule type" value="Genomic_DNA"/>
</dbReference>
<name>A0A1W1CNY3_9ZZZZ</name>
<dbReference type="InterPro" id="IPR040423">
    <property type="entry name" value="PEA_transferase"/>
</dbReference>
<feature type="transmembrane region" description="Helical" evidence="8">
    <location>
        <begin position="126"/>
        <end position="146"/>
    </location>
</feature>
<evidence type="ECO:0000256" key="3">
    <source>
        <dbReference type="ARBA" id="ARBA00022519"/>
    </source>
</evidence>
<dbReference type="CDD" id="cd16017">
    <property type="entry name" value="LptA"/>
    <property type="match status" value="1"/>
</dbReference>
<dbReference type="NCBIfam" id="NF028537">
    <property type="entry name" value="P_eth_NH2_trans"/>
    <property type="match status" value="1"/>
</dbReference>
<dbReference type="GO" id="GO:0009244">
    <property type="term" value="P:lipopolysaccharide core region biosynthetic process"/>
    <property type="evidence" value="ECO:0007669"/>
    <property type="project" value="TreeGrafter"/>
</dbReference>
<feature type="transmembrane region" description="Helical" evidence="8">
    <location>
        <begin position="54"/>
        <end position="73"/>
    </location>
</feature>
<evidence type="ECO:0000256" key="6">
    <source>
        <dbReference type="ARBA" id="ARBA00022989"/>
    </source>
</evidence>
<protein>
    <submittedName>
        <fullName evidence="11">Probable integral membrane protein</fullName>
    </submittedName>
</protein>
<organism evidence="11">
    <name type="scientific">hydrothermal vent metagenome</name>
    <dbReference type="NCBI Taxonomy" id="652676"/>
    <lineage>
        <taxon>unclassified sequences</taxon>
        <taxon>metagenomes</taxon>
        <taxon>ecological metagenomes</taxon>
    </lineage>
</organism>
<dbReference type="AlphaFoldDB" id="A0A1W1CNY3"/>
<dbReference type="Pfam" id="PF08019">
    <property type="entry name" value="EptA_B_N"/>
    <property type="match status" value="1"/>
</dbReference>
<dbReference type="SUPFAM" id="SSF53649">
    <property type="entry name" value="Alkaline phosphatase-like"/>
    <property type="match status" value="1"/>
</dbReference>
<feature type="transmembrane region" description="Helical" evidence="8">
    <location>
        <begin position="166"/>
        <end position="185"/>
    </location>
</feature>
<feature type="transmembrane region" description="Helical" evidence="8">
    <location>
        <begin position="85"/>
        <end position="106"/>
    </location>
</feature>
<evidence type="ECO:0000256" key="4">
    <source>
        <dbReference type="ARBA" id="ARBA00022679"/>
    </source>
</evidence>
<keyword evidence="6 8" id="KW-1133">Transmembrane helix</keyword>
<keyword evidence="2" id="KW-1003">Cell membrane</keyword>
<evidence type="ECO:0000256" key="7">
    <source>
        <dbReference type="ARBA" id="ARBA00023136"/>
    </source>
</evidence>
<feature type="transmembrane region" description="Helical" evidence="8">
    <location>
        <begin position="25"/>
        <end position="42"/>
    </location>
</feature>
<evidence type="ECO:0000259" key="9">
    <source>
        <dbReference type="Pfam" id="PF00884"/>
    </source>
</evidence>
<evidence type="ECO:0000259" key="10">
    <source>
        <dbReference type="Pfam" id="PF08019"/>
    </source>
</evidence>
<feature type="domain" description="Phosphoethanolamine transferase N-terminal" evidence="10">
    <location>
        <begin position="66"/>
        <end position="214"/>
    </location>
</feature>
<accession>A0A1W1CNY3</accession>
<evidence type="ECO:0000256" key="1">
    <source>
        <dbReference type="ARBA" id="ARBA00004429"/>
    </source>
</evidence>
<dbReference type="GO" id="GO:0016776">
    <property type="term" value="F:phosphotransferase activity, phosphate group as acceptor"/>
    <property type="evidence" value="ECO:0007669"/>
    <property type="project" value="TreeGrafter"/>
</dbReference>
<evidence type="ECO:0000256" key="8">
    <source>
        <dbReference type="SAM" id="Phobius"/>
    </source>
</evidence>
<keyword evidence="4" id="KW-0808">Transferase</keyword>
<dbReference type="Pfam" id="PF00884">
    <property type="entry name" value="Sulfatase"/>
    <property type="match status" value="1"/>
</dbReference>
<dbReference type="Gene3D" id="3.40.720.10">
    <property type="entry name" value="Alkaline Phosphatase, subunit A"/>
    <property type="match status" value="1"/>
</dbReference>
<sequence length="546" mass="62506">MYNYKILQRENIDLKSFSKITQTQLILLTSLFLVLFDNYAFFTNLIKVYPLSDNFGFVVSTVFVNFFFTVLLLSLVSTKWTIKPIVIIVLIVSSLTNYFMNAYHVVIDDSMIRNMMQTNIHESMDLLTFKQVLYFVFLGVLPSVYVYKVQIVSRGFKSELVSRLKLLTAAFVVIGGSIFLFSKYYTSFAREHKPLRFTVNPTYWIYSTGKYIHKTFNSGPIIVKAIGTDAKIVNKADDNRSKLVIMVVGEAARADHFSLNGYQRDTNPLLANDNIIDFPNMSSCGTSTAESVPCMFSMYDRGDYSYKKGITTENVLDVLKHTKDVAILWRDNNSDSKGVALRVAYEDFKIPKNNSVCSEGECRDIGMLKGLDQFIAKNKGKDILIVLHQMGNHGPAYFKRYPKAFEKFKPTCKTNQLEECTKQEIVNAYDNAILYTDYFLDSVIKFLKKYDDRYDTAMIYMSDHGESLGENGVYLHGLPYFMAPSAQTHIGAVMWFGKHMSKDINADALRERSQKAYSQDNLFHTLLGIFNVHTKVYDPDMDMLKK</sequence>
<dbReference type="PANTHER" id="PTHR30443">
    <property type="entry name" value="INNER MEMBRANE PROTEIN"/>
    <property type="match status" value="1"/>
</dbReference>
<keyword evidence="5 8" id="KW-0812">Transmembrane</keyword>
<dbReference type="PANTHER" id="PTHR30443:SF0">
    <property type="entry name" value="PHOSPHOETHANOLAMINE TRANSFERASE EPTA"/>
    <property type="match status" value="1"/>
</dbReference>
<dbReference type="InterPro" id="IPR017850">
    <property type="entry name" value="Alkaline_phosphatase_core_sf"/>
</dbReference>
<keyword evidence="7 8" id="KW-0472">Membrane</keyword>
<dbReference type="InterPro" id="IPR012549">
    <property type="entry name" value="EptA-like_N"/>
</dbReference>
<reference evidence="11" key="1">
    <citation type="submission" date="2016-10" db="EMBL/GenBank/DDBJ databases">
        <authorList>
            <person name="de Groot N.N."/>
        </authorList>
    </citation>
    <scope>NUCLEOTIDE SEQUENCE</scope>
</reference>
<dbReference type="GO" id="GO:0005886">
    <property type="term" value="C:plasma membrane"/>
    <property type="evidence" value="ECO:0007669"/>
    <property type="project" value="UniProtKB-SubCell"/>
</dbReference>
<gene>
    <name evidence="11" type="ORF">MNB_SM-6-1487</name>
</gene>
<evidence type="ECO:0000256" key="2">
    <source>
        <dbReference type="ARBA" id="ARBA00022475"/>
    </source>
</evidence>
<evidence type="ECO:0000256" key="5">
    <source>
        <dbReference type="ARBA" id="ARBA00022692"/>
    </source>
</evidence>
<comment type="subcellular location">
    <subcellularLocation>
        <location evidence="1">Cell inner membrane</location>
        <topology evidence="1">Multi-pass membrane protein</topology>
    </subcellularLocation>
</comment>
<dbReference type="InterPro" id="IPR058130">
    <property type="entry name" value="PEA_transf_C"/>
</dbReference>
<feature type="domain" description="Sulfatase N-terminal" evidence="9">
    <location>
        <begin position="243"/>
        <end position="531"/>
    </location>
</feature>